<evidence type="ECO:0000313" key="2">
    <source>
        <dbReference type="Proteomes" id="UP000000269"/>
    </source>
</evidence>
<gene>
    <name evidence="1" type="ordered locus">Clos_1858</name>
</gene>
<dbReference type="RefSeq" id="WP_012159710.1">
    <property type="nucleotide sequence ID" value="NC_009922.1"/>
</dbReference>
<name>A8MHW6_ALKOO</name>
<dbReference type="AlphaFoldDB" id="A8MHW6"/>
<dbReference type="EMBL" id="CP000853">
    <property type="protein sequence ID" value="ABW19398.1"/>
    <property type="molecule type" value="Genomic_DNA"/>
</dbReference>
<dbReference type="Proteomes" id="UP000000269">
    <property type="component" value="Chromosome"/>
</dbReference>
<evidence type="ECO:0000313" key="1">
    <source>
        <dbReference type="EMBL" id="ABW19398.1"/>
    </source>
</evidence>
<sequence length="329" mass="38737">MKEGILEVISSLGSVSFEQYKKMFDELYRSLVIKEEKYKYIPHQFLYWLDCLGHCEIDYDKKQIYVSPPAFILLPNLGVRKLLLIGARTPYLLTEILNRSEYYKENISVTIDKQRYKGIPFPEVVTIEGLDMSRLIEFSQDIKVPIVGDMPTCWQLVNISANLEDYIDSLRFTIRADLNWKRRIFDLEKLYFYDKNLSSSSEMIEYTEKYTYRKIYYWVEEDKMTKVDRDWGRYLALFKGNKKIILYDKKRNILGIVNTARLPKILARGVSLCSGMIPDEIKLDKDYNDIPRDTILLLYRGVTQNIANIVSNKLNQDLVPITFNEKGDI</sequence>
<keyword evidence="2" id="KW-1185">Reference proteome</keyword>
<dbReference type="STRING" id="350688.Clos_1858"/>
<protein>
    <submittedName>
        <fullName evidence="1">Uncharacterized protein</fullName>
    </submittedName>
</protein>
<organism evidence="1 2">
    <name type="scientific">Alkaliphilus oremlandii (strain OhILAs)</name>
    <name type="common">Clostridium oremlandii (strain OhILAs)</name>
    <dbReference type="NCBI Taxonomy" id="350688"/>
    <lineage>
        <taxon>Bacteria</taxon>
        <taxon>Bacillati</taxon>
        <taxon>Bacillota</taxon>
        <taxon>Clostridia</taxon>
        <taxon>Peptostreptococcales</taxon>
        <taxon>Natronincolaceae</taxon>
        <taxon>Alkaliphilus</taxon>
    </lineage>
</organism>
<proteinExistence type="predicted"/>
<dbReference type="HOGENOM" id="CLU_843690_0_0_9"/>
<reference evidence="2" key="1">
    <citation type="submission" date="2007-10" db="EMBL/GenBank/DDBJ databases">
        <title>Complete genome of Alkaliphilus oremlandii OhILAs.</title>
        <authorList>
            <person name="Copeland A."/>
            <person name="Lucas S."/>
            <person name="Lapidus A."/>
            <person name="Barry K."/>
            <person name="Detter J.C."/>
            <person name="Glavina del Rio T."/>
            <person name="Hammon N."/>
            <person name="Israni S."/>
            <person name="Dalin E."/>
            <person name="Tice H."/>
            <person name="Pitluck S."/>
            <person name="Chain P."/>
            <person name="Malfatti S."/>
            <person name="Shin M."/>
            <person name="Vergez L."/>
            <person name="Schmutz J."/>
            <person name="Larimer F."/>
            <person name="Land M."/>
            <person name="Hauser L."/>
            <person name="Kyrpides N."/>
            <person name="Mikhailova N."/>
            <person name="Stolz J.F."/>
            <person name="Dawson A."/>
            <person name="Fisher E."/>
            <person name="Crable B."/>
            <person name="Perera E."/>
            <person name="Lisak J."/>
            <person name="Ranganathan M."/>
            <person name="Basu P."/>
            <person name="Richardson P."/>
        </authorList>
    </citation>
    <scope>NUCLEOTIDE SEQUENCE [LARGE SCALE GENOMIC DNA]</scope>
    <source>
        <strain evidence="2">OhILAs</strain>
    </source>
</reference>
<dbReference type="OrthoDB" id="2782669at2"/>
<dbReference type="KEGG" id="aoe:Clos_1858"/>
<dbReference type="eggNOG" id="ENOG50340NJ">
    <property type="taxonomic scope" value="Bacteria"/>
</dbReference>
<accession>A8MHW6</accession>